<sequence length="435" mass="48463">MPASRNELMMDDLENQENIDPRAAKRFKSKGAEEEEVQSPLQRMLQRQICAGSYSNLSPITELSHNMRGTVLDSCGTPKSSTLRTYNSISSSYDSGNSLDDEYMAMFELEAFDQMPLSQLPGDLDTLIRGQLKTHAAVPATTAEPRSARRCLSMTAHESPLEITPIRATHRTHKSKADTSSQQAEAKSSLSLVRKSVSMNNVDILNALGDEPQLIGDLTKPCALPVLLTGVRHRDLKTISCETLARLMRGDFAELSGRYKIIDCRYPYEFDGGHIRGALNLYTRGQMKSTFPVATDTDGDAGAGADTEQRNIYVFHCEFSSERGPKLLRFLRSNDRSVHTHDYPTLSYPELYLLHNGYKEFFSRYADLCEPSNYVPMLAPAHNEEYRLCRAKTRSWQCGEGDDGDSGIASATDGSGPPTHPRLLSKSRSRLLYAE</sequence>
<dbReference type="GO" id="GO:0005634">
    <property type="term" value="C:nucleus"/>
    <property type="evidence" value="ECO:0007669"/>
    <property type="project" value="TreeGrafter"/>
</dbReference>
<comment type="similarity">
    <text evidence="1">Belongs to the MPI phosphatase family.</text>
</comment>
<gene>
    <name evidence="10" type="ORF">KR093_003559</name>
</gene>
<dbReference type="PANTHER" id="PTHR10828:SF76">
    <property type="entry name" value="M-PHASE INDUCER PHOSPHATASE"/>
    <property type="match status" value="1"/>
</dbReference>
<dbReference type="EC" id="3.1.3.48" evidence="2"/>
<keyword evidence="3" id="KW-0132">Cell division</keyword>
<dbReference type="SMART" id="SM00450">
    <property type="entry name" value="RHOD"/>
    <property type="match status" value="1"/>
</dbReference>
<evidence type="ECO:0000256" key="7">
    <source>
        <dbReference type="ARBA" id="ARBA00051722"/>
    </source>
</evidence>
<keyword evidence="4" id="KW-0378">Hydrolase</keyword>
<dbReference type="AlphaFoldDB" id="A0AAD4K6N3"/>
<proteinExistence type="inferred from homology"/>
<dbReference type="GO" id="GO:0005737">
    <property type="term" value="C:cytoplasm"/>
    <property type="evidence" value="ECO:0007669"/>
    <property type="project" value="TreeGrafter"/>
</dbReference>
<dbReference type="GO" id="GO:0010971">
    <property type="term" value="P:positive regulation of G2/M transition of mitotic cell cycle"/>
    <property type="evidence" value="ECO:0007669"/>
    <property type="project" value="TreeGrafter"/>
</dbReference>
<evidence type="ECO:0000256" key="6">
    <source>
        <dbReference type="ARBA" id="ARBA00023306"/>
    </source>
</evidence>
<evidence type="ECO:0000256" key="1">
    <source>
        <dbReference type="ARBA" id="ARBA00011065"/>
    </source>
</evidence>
<dbReference type="Pfam" id="PF00581">
    <property type="entry name" value="Rhodanese"/>
    <property type="match status" value="1"/>
</dbReference>
<evidence type="ECO:0000313" key="10">
    <source>
        <dbReference type="EMBL" id="KAH8377121.1"/>
    </source>
</evidence>
<reference evidence="10" key="1">
    <citation type="journal article" date="2021" name="Mol. Ecol. Resour.">
        <title>Phylogenomic analyses of the genus Drosophila reveals genomic signals of climate adaptation.</title>
        <authorList>
            <person name="Li F."/>
            <person name="Rane R.V."/>
            <person name="Luria V."/>
            <person name="Xiong Z."/>
            <person name="Chen J."/>
            <person name="Li Z."/>
            <person name="Catullo R.A."/>
            <person name="Griffin P.C."/>
            <person name="Schiffer M."/>
            <person name="Pearce S."/>
            <person name="Lee S.F."/>
            <person name="McElroy K."/>
            <person name="Stocker A."/>
            <person name="Shirriffs J."/>
            <person name="Cockerell F."/>
            <person name="Coppin C."/>
            <person name="Sgro C.M."/>
            <person name="Karger A."/>
            <person name="Cain J.W."/>
            <person name="Weber J.A."/>
            <person name="Santpere G."/>
            <person name="Kirschner M.W."/>
            <person name="Hoffmann A.A."/>
            <person name="Oakeshott J.G."/>
            <person name="Zhang G."/>
        </authorList>
    </citation>
    <scope>NUCLEOTIDE SEQUENCE</scope>
    <source>
        <strain evidence="10">BGI-SZ-2011g</strain>
    </source>
</reference>
<dbReference type="InterPro" id="IPR000751">
    <property type="entry name" value="MPI_Phosphatase"/>
</dbReference>
<comment type="catalytic activity">
    <reaction evidence="7">
        <text>O-phospho-L-tyrosyl-[protein] + H2O = L-tyrosyl-[protein] + phosphate</text>
        <dbReference type="Rhea" id="RHEA:10684"/>
        <dbReference type="Rhea" id="RHEA-COMP:10136"/>
        <dbReference type="Rhea" id="RHEA-COMP:20101"/>
        <dbReference type="ChEBI" id="CHEBI:15377"/>
        <dbReference type="ChEBI" id="CHEBI:43474"/>
        <dbReference type="ChEBI" id="CHEBI:46858"/>
        <dbReference type="ChEBI" id="CHEBI:61978"/>
        <dbReference type="EC" id="3.1.3.48"/>
    </reaction>
</comment>
<evidence type="ECO:0000256" key="4">
    <source>
        <dbReference type="ARBA" id="ARBA00022801"/>
    </source>
</evidence>
<dbReference type="GO" id="GO:0000086">
    <property type="term" value="P:G2/M transition of mitotic cell cycle"/>
    <property type="evidence" value="ECO:0007669"/>
    <property type="project" value="TreeGrafter"/>
</dbReference>
<keyword evidence="5" id="KW-0904">Protein phosphatase</keyword>
<dbReference type="FunFam" id="3.40.250.10:FF:000036">
    <property type="entry name" value="M-phase inducer phosphatase"/>
    <property type="match status" value="1"/>
</dbReference>
<dbReference type="EMBL" id="JAJJHW010001127">
    <property type="protein sequence ID" value="KAH8377121.1"/>
    <property type="molecule type" value="Genomic_DNA"/>
</dbReference>
<dbReference type="GO" id="GO:0051301">
    <property type="term" value="P:cell division"/>
    <property type="evidence" value="ECO:0007669"/>
    <property type="project" value="UniProtKB-KW"/>
</dbReference>
<dbReference type="GO" id="GO:0032502">
    <property type="term" value="P:developmental process"/>
    <property type="evidence" value="ECO:0007669"/>
    <property type="project" value="UniProtKB-ARBA"/>
</dbReference>
<evidence type="ECO:0000313" key="11">
    <source>
        <dbReference type="Proteomes" id="UP001200034"/>
    </source>
</evidence>
<comment type="caution">
    <text evidence="10">The sequence shown here is derived from an EMBL/GenBank/DDBJ whole genome shotgun (WGS) entry which is preliminary data.</text>
</comment>
<evidence type="ECO:0000256" key="3">
    <source>
        <dbReference type="ARBA" id="ARBA00022618"/>
    </source>
</evidence>
<feature type="region of interest" description="Disordered" evidence="8">
    <location>
        <begin position="1"/>
        <end position="40"/>
    </location>
</feature>
<keyword evidence="6" id="KW-0131">Cell cycle</keyword>
<dbReference type="CDD" id="cd01530">
    <property type="entry name" value="Cdc25"/>
    <property type="match status" value="1"/>
</dbReference>
<evidence type="ECO:0000256" key="2">
    <source>
        <dbReference type="ARBA" id="ARBA00013064"/>
    </source>
</evidence>
<dbReference type="GO" id="GO:0110032">
    <property type="term" value="P:positive regulation of G2/MI transition of meiotic cell cycle"/>
    <property type="evidence" value="ECO:0007669"/>
    <property type="project" value="TreeGrafter"/>
</dbReference>
<dbReference type="GO" id="GO:0009794">
    <property type="term" value="P:regulation of mitotic cell cycle, embryonic"/>
    <property type="evidence" value="ECO:0007669"/>
    <property type="project" value="UniProtKB-ARBA"/>
</dbReference>
<dbReference type="PROSITE" id="PS50206">
    <property type="entry name" value="RHODANESE_3"/>
    <property type="match status" value="1"/>
</dbReference>
<protein>
    <recommendedName>
        <fullName evidence="2">protein-tyrosine-phosphatase</fullName>
        <ecNumber evidence="2">3.1.3.48</ecNumber>
    </recommendedName>
</protein>
<organism evidence="10 11">
    <name type="scientific">Drosophila rubida</name>
    <dbReference type="NCBI Taxonomy" id="30044"/>
    <lineage>
        <taxon>Eukaryota</taxon>
        <taxon>Metazoa</taxon>
        <taxon>Ecdysozoa</taxon>
        <taxon>Arthropoda</taxon>
        <taxon>Hexapoda</taxon>
        <taxon>Insecta</taxon>
        <taxon>Pterygota</taxon>
        <taxon>Neoptera</taxon>
        <taxon>Endopterygota</taxon>
        <taxon>Diptera</taxon>
        <taxon>Brachycera</taxon>
        <taxon>Muscomorpha</taxon>
        <taxon>Ephydroidea</taxon>
        <taxon>Drosophilidae</taxon>
        <taxon>Drosophila</taxon>
    </lineage>
</organism>
<evidence type="ECO:0000256" key="5">
    <source>
        <dbReference type="ARBA" id="ARBA00022912"/>
    </source>
</evidence>
<dbReference type="InterPro" id="IPR001763">
    <property type="entry name" value="Rhodanese-like_dom"/>
</dbReference>
<dbReference type="SUPFAM" id="SSF52821">
    <property type="entry name" value="Rhodanese/Cell cycle control phosphatase"/>
    <property type="match status" value="1"/>
</dbReference>
<evidence type="ECO:0000256" key="8">
    <source>
        <dbReference type="SAM" id="MobiDB-lite"/>
    </source>
</evidence>
<dbReference type="GO" id="GO:0010256">
    <property type="term" value="P:endomembrane system organization"/>
    <property type="evidence" value="ECO:0007669"/>
    <property type="project" value="UniProtKB-ARBA"/>
</dbReference>
<accession>A0AAD4K6N3</accession>
<feature type="region of interest" description="Disordered" evidence="8">
    <location>
        <begin position="400"/>
        <end position="428"/>
    </location>
</feature>
<evidence type="ECO:0000259" key="9">
    <source>
        <dbReference type="PROSITE" id="PS50206"/>
    </source>
</evidence>
<name>A0AAD4K6N3_9MUSC</name>
<dbReference type="InterPro" id="IPR036873">
    <property type="entry name" value="Rhodanese-like_dom_sf"/>
</dbReference>
<dbReference type="Gene3D" id="3.40.250.10">
    <property type="entry name" value="Rhodanese-like domain"/>
    <property type="match status" value="1"/>
</dbReference>
<dbReference type="Proteomes" id="UP001200034">
    <property type="component" value="Unassembled WGS sequence"/>
</dbReference>
<dbReference type="PANTHER" id="PTHR10828">
    <property type="entry name" value="M-PHASE INDUCER PHOSPHATASE DUAL SPECIFICITY PHOSPHATASE CDC25"/>
    <property type="match status" value="1"/>
</dbReference>
<dbReference type="GO" id="GO:0004725">
    <property type="term" value="F:protein tyrosine phosphatase activity"/>
    <property type="evidence" value="ECO:0007669"/>
    <property type="project" value="UniProtKB-EC"/>
</dbReference>
<feature type="domain" description="Rhodanese" evidence="9">
    <location>
        <begin position="255"/>
        <end position="370"/>
    </location>
</feature>
<keyword evidence="11" id="KW-1185">Reference proteome</keyword>
<dbReference type="PRINTS" id="PR00716">
    <property type="entry name" value="MPIPHPHTASE"/>
</dbReference>